<feature type="region of interest" description="Disordered" evidence="1">
    <location>
        <begin position="1298"/>
        <end position="1337"/>
    </location>
</feature>
<dbReference type="EMBL" id="JASAOG010000175">
    <property type="protein sequence ID" value="KAK0045761.1"/>
    <property type="molecule type" value="Genomic_DNA"/>
</dbReference>
<feature type="compositionally biased region" description="Polar residues" evidence="1">
    <location>
        <begin position="1"/>
        <end position="14"/>
    </location>
</feature>
<feature type="compositionally biased region" description="Polar residues" evidence="1">
    <location>
        <begin position="1309"/>
        <end position="1318"/>
    </location>
</feature>
<gene>
    <name evidence="2" type="ORF">Bpfe_024760</name>
</gene>
<sequence length="2485" mass="277310">MDNQVKRQNANKISPNGKKLSGVQKKEGIAENSHRIERRQANVKGLSRKYEAKPSHFNYTGCKETRHTCLVVSPPELEKPSANDADDDEKADTKVAIESSVMKLKDEQQAYDKQSSSCKSYTSKVKLLTSLRRSTKSRSPSTRGKKTRLHFEAKERNVRTNKFGRVAVRNLSPKVSRAPAVPEKKTNKVDSENIIIDSEASGNLRPLCLPFGTAYSNESSAVYPLESLESIESISDLFDNCESFSNNIPTCNPPRLADNPNNYCPIEAKQKDLCVEKSYDKLVEEHKRTADKFCVESSQCSHEHCHADDRYIKTLENSKLNDDFKTCDENTDLNLESKEVVIEKMNFCWEEKDSLDIHSHGDEVLALADRRFAKESLESHISTNQTNGEGISEGMNLIEGEEDDLDEQEIPEKLCLQTYAKSKEGEAFQVCKDAQKRKNTELFKVHVHVHARSHQTAHTMSPNPNVKNTKEIVRSHGETVFQKSSAISRGNRKETVKSRDGTKLEANCDYGKETFSFLQAYKMSDIQKYAYRLSPSPSIALKQKQVNLASCGTFLKTSAPTAQRTASCRMSRSSLISEQNSDKSLKLNKATVLDLPKESPKIQTENNNMKHAQLAGREKNYNLYGSGVDRDRSSPEKRSRLYSKSVVPSRCQNEMTGSTKLHSAPYKSHPMSTKTAPQKFSQKTSTKNQSSSVVKINYSRGGDQKIKSIGGASLHITPLYGKARSGSDKCGPHFLENLAHLTAQSNESSNKSTEGIFSRTIFQPRKTQNMSSHPKQLKTAVCSSSLLLLKSKSLVAQNSHVDNFSIKKANSACSTSRAERERKASRDRDARAAVTLKTAHIYSNESIDIEKKETSRVETTCAEKSKTQLSKKKIPATKNITSTVRIKDASSEKRNVSRPDKVNDRKGKEATESIKNVRKDFSKEFSNEESQHLTKHCKSTRNFVENLAVSQLESQEELMPQSVVQETKEMKQCCIRVSTIQEAKDVAKSLMTSAYKDLMTANRWVSCNEDVSMVSTENVDFMEALRKFELASQVKQSKDAEDKMPPRLSANIHLSKDMTRKEMESLDDEERPLSRLKHCRRATASFGEINLLDTLVDSPLQNTDEKHTVNVRKIDFEPMICIPLANSESAIKVDHQDIGIDCQSLCLIKDLCKSPLGAENSAKGDDSQSLQDAFVQKGNENEMCPIRNASDDQLKLSTTNKQQRLPTCMDESQFKADVLTNHDDAINVVYEYPIDNIINPDVDESDCRRGMIPPTDKDFTESSNLIANSINNYDYVTEVEASGPNSFPSGSEKLNSFVKRKQSDEDTTKICSSGQETFVGQEKKETSPSASNSCSTNCSCHAVDERSPLIAQGDHNQEAEDSESDDAKKSDSNEVISNAETTGITDPQSLEETLTVTLVEKVNHYLANVSHSVEWNNKTLSSESGASLLFERTQSLATLAKNAFDLTDFGTKWTEKITSDQKLKKTSPSYHSFDNTQSVVASSTDLNTNPDQGCASNRSSFIKSSEASFHSIVSSCGDEASLASIVVKVPVKDFPCEFSSGSAANPNLNPSQHMADNLDYASAIPTSNRPTLDVRKLNLDTTSNHRTMEIYPEESHERASNSSASLPSSPNRAALVVTTASPTYSYSPRTNFPNSNIIVTSINKSPRDRNRLEVSELQELFESLSSRKSPIIASFKNETREIQTTPKVSKHTKGEYKGKDSYPPYRSPRKVEVDNLTTWTNNSLDLTGTATLIDHTRPVGQDSGKKIKLNISDLSTDSFNSLFIENAMYLEDVSRLNRAESQLASRSIVPRKLKVKKLSFHKKSGKDEDGKERNSRIPSAQTSIGTGGGIEERENSWSSSEEKTTSLAQEAAYFEGQFSPTTESNRITEFESPTLCLSEITDCNNTKSSFTEGLRSSGNKPHETHLSKFSRQELRSRYEQARQNFQEIRASDEANEGYCFSKTSPSSVVSHRVQVRQQDSDGLGAVTNEEVDPGLVWSKVDEMEARRRRRLLERAADVSSEDSPSWRSKVYQKETAEDSLTGRRDRAESRLAQPFSQNEETKERVLPGLRSRRGDDSGNNDLAERLARRRAQRLEEQAESSSLDGSADGNRLMGRRWSRDESVRSIDSSENGDANTGVISSRRTRRSDDDYFSNITRNCSEENENVEGSIRSENSAEKSGRRRSQRHRKSDNSEPHYWNSKDSANGFSVSSDTGDAFARRHSRDTDSLDESSVNVLDRKGRRQQPSKDSAFSEPRDKSAEDVSFDLNNSNNNSSAQKVLLEETMLSAKALRDRRIEDFINDCVETESAAKDKACVGNSNGSPYHHQQKPADHNFSHSQEQSKPTIAAPSEKQDSSFNGKDEDKPCEEDNQVLSNFKARLLRLRGVETDDTECLKENSEEVTMPPETRSIQESHKTEIYSENSIPEISQTNNATNNVDTTAESVLASCTPNASSATLEVEKKSRRRVDKSALRKSPLNMSTGSTDVTDGKFHLLSSVESLSCKWCC</sequence>
<reference evidence="2" key="1">
    <citation type="journal article" date="2023" name="PLoS Negl. Trop. Dis.">
        <title>A genome sequence for Biomphalaria pfeifferi, the major vector snail for the human-infecting parasite Schistosoma mansoni.</title>
        <authorList>
            <person name="Bu L."/>
            <person name="Lu L."/>
            <person name="Laidemitt M.R."/>
            <person name="Zhang S.M."/>
            <person name="Mutuku M."/>
            <person name="Mkoji G."/>
            <person name="Steinauer M."/>
            <person name="Loker E.S."/>
        </authorList>
    </citation>
    <scope>NUCLEOTIDE SEQUENCE</scope>
    <source>
        <strain evidence="2">KasaAsao</strain>
    </source>
</reference>
<feature type="compositionally biased region" description="Low complexity" evidence="1">
    <location>
        <begin position="1327"/>
        <end position="1337"/>
    </location>
</feature>
<feature type="compositionally biased region" description="Basic and acidic residues" evidence="1">
    <location>
        <begin position="628"/>
        <end position="639"/>
    </location>
</feature>
<dbReference type="Proteomes" id="UP001233172">
    <property type="component" value="Unassembled WGS sequence"/>
</dbReference>
<evidence type="ECO:0000313" key="3">
    <source>
        <dbReference type="Proteomes" id="UP001233172"/>
    </source>
</evidence>
<feature type="compositionally biased region" description="Basic and acidic residues" evidence="1">
    <location>
        <begin position="2011"/>
        <end position="2029"/>
    </location>
</feature>
<comment type="caution">
    <text evidence="2">The sequence shown here is derived from an EMBL/GenBank/DDBJ whole genome shotgun (WGS) entry which is preliminary data.</text>
</comment>
<feature type="region of interest" description="Disordered" evidence="1">
    <location>
        <begin position="2142"/>
        <end position="2252"/>
    </location>
</feature>
<proteinExistence type="predicted"/>
<feature type="compositionally biased region" description="Basic and acidic residues" evidence="1">
    <location>
        <begin position="817"/>
        <end position="830"/>
    </location>
</feature>
<feature type="region of interest" description="Disordered" evidence="1">
    <location>
        <begin position="1684"/>
        <end position="1707"/>
    </location>
</feature>
<feature type="region of interest" description="Disordered" evidence="1">
    <location>
        <begin position="1799"/>
        <end position="1844"/>
    </location>
</feature>
<feature type="compositionally biased region" description="Basic and acidic residues" evidence="1">
    <location>
        <begin position="1900"/>
        <end position="1910"/>
    </location>
</feature>
<feature type="compositionally biased region" description="Basic and acidic residues" evidence="1">
    <location>
        <begin position="1805"/>
        <end position="1815"/>
    </location>
</feature>
<evidence type="ECO:0000256" key="1">
    <source>
        <dbReference type="SAM" id="MobiDB-lite"/>
    </source>
</evidence>
<feature type="compositionally biased region" description="Basic and acidic residues" evidence="1">
    <location>
        <begin position="2052"/>
        <end position="2076"/>
    </location>
</feature>
<name>A0AAD8B0D8_BIOPF</name>
<keyword evidence="3" id="KW-1185">Reference proteome</keyword>
<accession>A0AAD8B0D8</accession>
<feature type="region of interest" description="Disordered" evidence="1">
    <location>
        <begin position="1"/>
        <end position="34"/>
    </location>
</feature>
<feature type="region of interest" description="Disordered" evidence="1">
    <location>
        <begin position="1994"/>
        <end position="2125"/>
    </location>
</feature>
<feature type="compositionally biased region" description="Basic and acidic residues" evidence="1">
    <location>
        <begin position="2330"/>
        <end position="2342"/>
    </location>
</feature>
<feature type="compositionally biased region" description="Polar residues" evidence="1">
    <location>
        <begin position="650"/>
        <end position="661"/>
    </location>
</feature>
<feature type="compositionally biased region" description="Basic and acidic residues" evidence="1">
    <location>
        <begin position="24"/>
        <end position="34"/>
    </location>
</feature>
<feature type="compositionally biased region" description="Polar residues" evidence="1">
    <location>
        <begin position="2105"/>
        <end position="2119"/>
    </location>
</feature>
<feature type="region of interest" description="Disordered" evidence="1">
    <location>
        <begin position="2370"/>
        <end position="2392"/>
    </location>
</feature>
<feature type="compositionally biased region" description="Polar residues" evidence="1">
    <location>
        <begin position="1889"/>
        <end position="1899"/>
    </location>
</feature>
<feature type="region of interest" description="Disordered" evidence="1">
    <location>
        <begin position="1889"/>
        <end position="1910"/>
    </location>
</feature>
<feature type="region of interest" description="Disordered" evidence="1">
    <location>
        <begin position="811"/>
        <end position="830"/>
    </location>
</feature>
<feature type="compositionally biased region" description="Basic residues" evidence="1">
    <location>
        <begin position="2160"/>
        <end position="2169"/>
    </location>
</feature>
<feature type="compositionally biased region" description="Polar residues" evidence="1">
    <location>
        <begin position="670"/>
        <end position="680"/>
    </location>
</feature>
<feature type="compositionally biased region" description="Low complexity" evidence="1">
    <location>
        <begin position="681"/>
        <end position="692"/>
    </location>
</feature>
<feature type="region of interest" description="Disordered" evidence="1">
    <location>
        <begin position="613"/>
        <end position="692"/>
    </location>
</feature>
<feature type="region of interest" description="Disordered" evidence="1">
    <location>
        <begin position="2441"/>
        <end position="2460"/>
    </location>
</feature>
<feature type="region of interest" description="Disordered" evidence="1">
    <location>
        <begin position="2293"/>
        <end position="2350"/>
    </location>
</feature>
<protein>
    <submittedName>
        <fullName evidence="2">Uncharacterized protein</fullName>
    </submittedName>
</protein>
<feature type="compositionally biased region" description="Basic and acidic residues" evidence="1">
    <location>
        <begin position="1830"/>
        <end position="1844"/>
    </location>
</feature>
<feature type="region of interest" description="Disordered" evidence="1">
    <location>
        <begin position="887"/>
        <end position="914"/>
    </location>
</feature>
<feature type="compositionally biased region" description="Polar residues" evidence="1">
    <location>
        <begin position="2180"/>
        <end position="2193"/>
    </location>
</feature>
<evidence type="ECO:0000313" key="2">
    <source>
        <dbReference type="EMBL" id="KAK0045761.1"/>
    </source>
</evidence>
<feature type="region of interest" description="Disordered" evidence="1">
    <location>
        <begin position="1354"/>
        <end position="1373"/>
    </location>
</feature>
<reference evidence="2" key="2">
    <citation type="submission" date="2023-04" db="EMBL/GenBank/DDBJ databases">
        <authorList>
            <person name="Bu L."/>
            <person name="Lu L."/>
            <person name="Laidemitt M.R."/>
            <person name="Zhang S.M."/>
            <person name="Mutuku M."/>
            <person name="Mkoji G."/>
            <person name="Steinauer M."/>
            <person name="Loker E.S."/>
        </authorList>
    </citation>
    <scope>NUCLEOTIDE SEQUENCE</scope>
    <source>
        <strain evidence="2">KasaAsao</strain>
        <tissue evidence="2">Whole Snail</tissue>
    </source>
</reference>
<organism evidence="2 3">
    <name type="scientific">Biomphalaria pfeifferi</name>
    <name type="common">Bloodfluke planorb</name>
    <name type="synonym">Freshwater snail</name>
    <dbReference type="NCBI Taxonomy" id="112525"/>
    <lineage>
        <taxon>Eukaryota</taxon>
        <taxon>Metazoa</taxon>
        <taxon>Spiralia</taxon>
        <taxon>Lophotrochozoa</taxon>
        <taxon>Mollusca</taxon>
        <taxon>Gastropoda</taxon>
        <taxon>Heterobranchia</taxon>
        <taxon>Euthyneura</taxon>
        <taxon>Panpulmonata</taxon>
        <taxon>Hygrophila</taxon>
        <taxon>Lymnaeoidea</taxon>
        <taxon>Planorbidae</taxon>
        <taxon>Biomphalaria</taxon>
    </lineage>
</organism>